<dbReference type="Pfam" id="PF02182">
    <property type="entry name" value="SAD_SRA"/>
    <property type="match status" value="1"/>
</dbReference>
<dbReference type="Pfam" id="PF13391">
    <property type="entry name" value="HNH_2"/>
    <property type="match status" value="1"/>
</dbReference>
<dbReference type="PROSITE" id="PS51015">
    <property type="entry name" value="YDG"/>
    <property type="match status" value="1"/>
</dbReference>
<evidence type="ECO:0000259" key="1">
    <source>
        <dbReference type="PROSITE" id="PS51015"/>
    </source>
</evidence>
<dbReference type="STRING" id="651662.SAMN04488069_10452"/>
<dbReference type="PANTHER" id="PTHR14140:SF27">
    <property type="entry name" value="OS04G0289800 PROTEIN"/>
    <property type="match status" value="1"/>
</dbReference>
<protein>
    <submittedName>
        <fullName evidence="2">Putative restriction endonuclease</fullName>
    </submittedName>
</protein>
<dbReference type="CDD" id="cd00085">
    <property type="entry name" value="HNHc"/>
    <property type="match status" value="1"/>
</dbReference>
<keyword evidence="3" id="KW-1185">Reference proteome</keyword>
<proteinExistence type="predicted"/>
<accession>A0A1H3FI23</accession>
<dbReference type="InterPro" id="IPR003105">
    <property type="entry name" value="SRA_YDG"/>
</dbReference>
<name>A0A1H3FI23_9BACT</name>
<gene>
    <name evidence="2" type="ORF">SAMN04488069_10452</name>
</gene>
<dbReference type="InterPro" id="IPR003615">
    <property type="entry name" value="HNH_nuc"/>
</dbReference>
<dbReference type="SMART" id="SM00466">
    <property type="entry name" value="SRA"/>
    <property type="match status" value="1"/>
</dbReference>
<dbReference type="EMBL" id="FNOV01000004">
    <property type="protein sequence ID" value="SDX89769.1"/>
    <property type="molecule type" value="Genomic_DNA"/>
</dbReference>
<keyword evidence="2" id="KW-0255">Endonuclease</keyword>
<sequence>MPTRPVPLHLGSVAGIEPGHEFLNRLDVKAAGLHRDSVKGIASLKGNPAEAIVLSGGYEDDLDLGSVILYTGEGGNQEGRQVADQQLQGGNLALQLSFEQQTPVRVIRKVWQGKTPFYQYAGLYLVTRSAAQMGRSGHLIWQFRLEMIAAESALDSATTLVQEPAVAYEPTPRQLALTNRLVRDTRLMRIVKELYDFSCQVCAARLPTPSGPYAEAAHIRGLGGPHHGPDKLDNLLCLCPNHHLTFDRGSWSVNDDGTLRGQPGRLTLAPAHEVNPLHLHYHRRRIYQPHSAPTLF</sequence>
<reference evidence="3" key="1">
    <citation type="submission" date="2016-10" db="EMBL/GenBank/DDBJ databases">
        <authorList>
            <person name="Varghese N."/>
            <person name="Submissions S."/>
        </authorList>
    </citation>
    <scope>NUCLEOTIDE SEQUENCE [LARGE SCALE GENOMIC DNA]</scope>
    <source>
        <strain evidence="3">CGMCC 1.8975</strain>
    </source>
</reference>
<feature type="domain" description="YDG" evidence="1">
    <location>
        <begin position="11"/>
        <end position="147"/>
    </location>
</feature>
<dbReference type="GO" id="GO:0016567">
    <property type="term" value="P:protein ubiquitination"/>
    <property type="evidence" value="ECO:0007669"/>
    <property type="project" value="TreeGrafter"/>
</dbReference>
<evidence type="ECO:0000313" key="2">
    <source>
        <dbReference type="EMBL" id="SDX89769.1"/>
    </source>
</evidence>
<dbReference type="GO" id="GO:0061630">
    <property type="term" value="F:ubiquitin protein ligase activity"/>
    <property type="evidence" value="ECO:0007669"/>
    <property type="project" value="TreeGrafter"/>
</dbReference>
<dbReference type="SMART" id="SM00507">
    <property type="entry name" value="HNHc"/>
    <property type="match status" value="1"/>
</dbReference>
<dbReference type="GO" id="GO:0044027">
    <property type="term" value="P:negative regulation of gene expression via chromosomal CpG island methylation"/>
    <property type="evidence" value="ECO:0007669"/>
    <property type="project" value="TreeGrafter"/>
</dbReference>
<dbReference type="Proteomes" id="UP000199249">
    <property type="component" value="Unassembled WGS sequence"/>
</dbReference>
<dbReference type="Gene3D" id="2.30.280.10">
    <property type="entry name" value="SRA-YDG"/>
    <property type="match status" value="1"/>
</dbReference>
<dbReference type="PANTHER" id="PTHR14140">
    <property type="entry name" value="E3 UBIQUITIN-PROTEIN LIGASE UHRF-RELATED"/>
    <property type="match status" value="1"/>
</dbReference>
<dbReference type="InterPro" id="IPR015947">
    <property type="entry name" value="PUA-like_sf"/>
</dbReference>
<dbReference type="InterPro" id="IPR036987">
    <property type="entry name" value="SRA-YDG_sf"/>
</dbReference>
<dbReference type="SUPFAM" id="SSF88697">
    <property type="entry name" value="PUA domain-like"/>
    <property type="match status" value="1"/>
</dbReference>
<dbReference type="InterPro" id="IPR045134">
    <property type="entry name" value="UHRF1/2-like"/>
</dbReference>
<evidence type="ECO:0000313" key="3">
    <source>
        <dbReference type="Proteomes" id="UP000199249"/>
    </source>
</evidence>
<dbReference type="AlphaFoldDB" id="A0A1H3FI23"/>
<keyword evidence="2" id="KW-0378">Hydrolase</keyword>
<keyword evidence="2" id="KW-0540">Nuclease</keyword>
<dbReference type="GO" id="GO:0004519">
    <property type="term" value="F:endonuclease activity"/>
    <property type="evidence" value="ECO:0007669"/>
    <property type="project" value="UniProtKB-KW"/>
</dbReference>
<organism evidence="2 3">
    <name type="scientific">Hymenobacter psychrophilus</name>
    <dbReference type="NCBI Taxonomy" id="651662"/>
    <lineage>
        <taxon>Bacteria</taxon>
        <taxon>Pseudomonadati</taxon>
        <taxon>Bacteroidota</taxon>
        <taxon>Cytophagia</taxon>
        <taxon>Cytophagales</taxon>
        <taxon>Hymenobacteraceae</taxon>
        <taxon>Hymenobacter</taxon>
    </lineage>
</organism>